<sequence length="256" mass="28419">MTMLALFGWCRRRTRKLDKGAVESWTAQDVQAWLRSFRMGKHGLRFQGLVGRELLLLSEVEVLEQVSPKKDAVKIADCLQKLQEVISEATATAISATSRDNVKEKIRKLSMQHILVALPAAGATVALRATPKAQRLEEHTLEGVIKIKAWSPADQASRTGKQGVHWDDYQRKGGLEEPIGSRGKPVSVRAMTSIYENRLDNAKLSSSPTSVKHLVRQFEPANDEKENKPESPVGAKAKRSGKVKYRSLDSPQKSAL</sequence>
<organism evidence="3 4">
    <name type="scientific">[Myrmecia] bisecta</name>
    <dbReference type="NCBI Taxonomy" id="41462"/>
    <lineage>
        <taxon>Eukaryota</taxon>
        <taxon>Viridiplantae</taxon>
        <taxon>Chlorophyta</taxon>
        <taxon>core chlorophytes</taxon>
        <taxon>Trebouxiophyceae</taxon>
        <taxon>Trebouxiales</taxon>
        <taxon>Trebouxiaceae</taxon>
        <taxon>Myrmecia</taxon>
    </lineage>
</organism>
<feature type="region of interest" description="Disordered" evidence="1">
    <location>
        <begin position="205"/>
        <end position="256"/>
    </location>
</feature>
<feature type="compositionally biased region" description="Basic and acidic residues" evidence="1">
    <location>
        <begin position="164"/>
        <end position="175"/>
    </location>
</feature>
<dbReference type="EMBL" id="JALJOR010000008">
    <property type="protein sequence ID" value="KAK9812755.1"/>
    <property type="molecule type" value="Genomic_DNA"/>
</dbReference>
<dbReference type="InterPro" id="IPR001660">
    <property type="entry name" value="SAM"/>
</dbReference>
<protein>
    <recommendedName>
        <fullName evidence="2">SAM domain-containing protein</fullName>
    </recommendedName>
</protein>
<dbReference type="SUPFAM" id="SSF47769">
    <property type="entry name" value="SAM/Pointed domain"/>
    <property type="match status" value="1"/>
</dbReference>
<name>A0AAW1PSE8_9CHLO</name>
<feature type="domain" description="SAM" evidence="2">
    <location>
        <begin position="22"/>
        <end position="85"/>
    </location>
</feature>
<reference evidence="3 4" key="1">
    <citation type="journal article" date="2024" name="Nat. Commun.">
        <title>Phylogenomics reveals the evolutionary origins of lichenization in chlorophyte algae.</title>
        <authorList>
            <person name="Puginier C."/>
            <person name="Libourel C."/>
            <person name="Otte J."/>
            <person name="Skaloud P."/>
            <person name="Haon M."/>
            <person name="Grisel S."/>
            <person name="Petersen M."/>
            <person name="Berrin J.G."/>
            <person name="Delaux P.M."/>
            <person name="Dal Grande F."/>
            <person name="Keller J."/>
        </authorList>
    </citation>
    <scope>NUCLEOTIDE SEQUENCE [LARGE SCALE GENOMIC DNA]</scope>
    <source>
        <strain evidence="3 4">SAG 2043</strain>
    </source>
</reference>
<dbReference type="Proteomes" id="UP001489004">
    <property type="component" value="Unassembled WGS sequence"/>
</dbReference>
<feature type="region of interest" description="Disordered" evidence="1">
    <location>
        <begin position="156"/>
        <end position="183"/>
    </location>
</feature>
<evidence type="ECO:0000313" key="3">
    <source>
        <dbReference type="EMBL" id="KAK9812755.1"/>
    </source>
</evidence>
<gene>
    <name evidence="3" type="ORF">WJX72_003034</name>
</gene>
<keyword evidence="4" id="KW-1185">Reference proteome</keyword>
<proteinExistence type="predicted"/>
<dbReference type="Gene3D" id="1.10.150.50">
    <property type="entry name" value="Transcription Factor, Ets-1"/>
    <property type="match status" value="1"/>
</dbReference>
<accession>A0AAW1PSE8</accession>
<evidence type="ECO:0000313" key="4">
    <source>
        <dbReference type="Proteomes" id="UP001489004"/>
    </source>
</evidence>
<dbReference type="SMART" id="SM00454">
    <property type="entry name" value="SAM"/>
    <property type="match status" value="1"/>
</dbReference>
<dbReference type="AlphaFoldDB" id="A0AAW1PSE8"/>
<evidence type="ECO:0000259" key="2">
    <source>
        <dbReference type="SMART" id="SM00454"/>
    </source>
</evidence>
<feature type="compositionally biased region" description="Basic residues" evidence="1">
    <location>
        <begin position="236"/>
        <end position="245"/>
    </location>
</feature>
<dbReference type="InterPro" id="IPR013761">
    <property type="entry name" value="SAM/pointed_sf"/>
</dbReference>
<comment type="caution">
    <text evidence="3">The sequence shown here is derived from an EMBL/GenBank/DDBJ whole genome shotgun (WGS) entry which is preliminary data.</text>
</comment>
<evidence type="ECO:0000256" key="1">
    <source>
        <dbReference type="SAM" id="MobiDB-lite"/>
    </source>
</evidence>